<evidence type="ECO:0000256" key="9">
    <source>
        <dbReference type="SAM" id="MobiDB-lite"/>
    </source>
</evidence>
<name>A0A2U1QDB4_ARTAN</name>
<evidence type="ECO:0000313" key="11">
    <source>
        <dbReference type="EMBL" id="PWA95972.1"/>
    </source>
</evidence>
<keyword evidence="4" id="KW-0934">Plastid</keyword>
<comment type="subcellular location">
    <subcellularLocation>
        <location evidence="2">Membrane</location>
    </subcellularLocation>
    <subcellularLocation>
        <location evidence="1">Plastid</location>
        <location evidence="1">Chloroplast</location>
    </subcellularLocation>
</comment>
<dbReference type="PANTHER" id="PTHR47377">
    <property type="entry name" value="RHODANESE-LIKE DOMAIN-CONTAINING PROTEIN 4, CHLOROPLASTIC"/>
    <property type="match status" value="1"/>
</dbReference>
<feature type="domain" description="Rhodanese" evidence="10">
    <location>
        <begin position="143"/>
        <end position="249"/>
    </location>
</feature>
<dbReference type="PANTHER" id="PTHR47377:SF1">
    <property type="entry name" value="RHODANESE-LIKE DOMAIN-CONTAINING PROTEIN 4, CHLOROPLASTIC"/>
    <property type="match status" value="1"/>
</dbReference>
<dbReference type="OrthoDB" id="1927399at2759"/>
<keyword evidence="12" id="KW-1185">Reference proteome</keyword>
<feature type="compositionally biased region" description="Basic and acidic residues" evidence="9">
    <location>
        <begin position="414"/>
        <end position="423"/>
    </location>
</feature>
<keyword evidence="5" id="KW-0812">Transmembrane</keyword>
<dbReference type="Proteomes" id="UP000245207">
    <property type="component" value="Unassembled WGS sequence"/>
</dbReference>
<dbReference type="EMBL" id="PKPP01000208">
    <property type="protein sequence ID" value="PWA95972.1"/>
    <property type="molecule type" value="Genomic_DNA"/>
</dbReference>
<dbReference type="InterPro" id="IPR036873">
    <property type="entry name" value="Rhodanese-like_dom_sf"/>
</dbReference>
<evidence type="ECO:0000256" key="8">
    <source>
        <dbReference type="ARBA" id="ARBA00023136"/>
    </source>
</evidence>
<proteinExistence type="predicted"/>
<dbReference type="Gene3D" id="3.40.250.10">
    <property type="entry name" value="Rhodanese-like domain"/>
    <property type="match status" value="1"/>
</dbReference>
<dbReference type="GO" id="GO:0009535">
    <property type="term" value="C:chloroplast thylakoid membrane"/>
    <property type="evidence" value="ECO:0007669"/>
    <property type="project" value="UniProtKB-ARBA"/>
</dbReference>
<dbReference type="STRING" id="35608.A0A2U1QDB4"/>
<evidence type="ECO:0000256" key="6">
    <source>
        <dbReference type="ARBA" id="ARBA00022946"/>
    </source>
</evidence>
<evidence type="ECO:0000259" key="10">
    <source>
        <dbReference type="PROSITE" id="PS50206"/>
    </source>
</evidence>
<keyword evidence="3" id="KW-0150">Chloroplast</keyword>
<feature type="region of interest" description="Disordered" evidence="9">
    <location>
        <begin position="401"/>
        <end position="425"/>
    </location>
</feature>
<dbReference type="InterPro" id="IPR044240">
    <property type="entry name" value="STR4-like"/>
</dbReference>
<evidence type="ECO:0000256" key="7">
    <source>
        <dbReference type="ARBA" id="ARBA00022989"/>
    </source>
</evidence>
<dbReference type="PROSITE" id="PS50206">
    <property type="entry name" value="RHODANESE_3"/>
    <property type="match status" value="1"/>
</dbReference>
<comment type="caution">
    <text evidence="11">The sequence shown here is derived from an EMBL/GenBank/DDBJ whole genome shotgun (WGS) entry which is preliminary data.</text>
</comment>
<keyword evidence="6" id="KW-0809">Transit peptide</keyword>
<evidence type="ECO:0000256" key="3">
    <source>
        <dbReference type="ARBA" id="ARBA00022528"/>
    </source>
</evidence>
<dbReference type="AlphaFoldDB" id="A0A2U1QDB4"/>
<evidence type="ECO:0000313" key="12">
    <source>
        <dbReference type="Proteomes" id="UP000245207"/>
    </source>
</evidence>
<evidence type="ECO:0000256" key="4">
    <source>
        <dbReference type="ARBA" id="ARBA00022640"/>
    </source>
</evidence>
<evidence type="ECO:0000256" key="2">
    <source>
        <dbReference type="ARBA" id="ARBA00004370"/>
    </source>
</evidence>
<protein>
    <submittedName>
        <fullName evidence="11">Thylakoid rhodanese</fullName>
    </submittedName>
</protein>
<evidence type="ECO:0000256" key="1">
    <source>
        <dbReference type="ARBA" id="ARBA00004229"/>
    </source>
</evidence>
<organism evidence="11 12">
    <name type="scientific">Artemisia annua</name>
    <name type="common">Sweet wormwood</name>
    <dbReference type="NCBI Taxonomy" id="35608"/>
    <lineage>
        <taxon>Eukaryota</taxon>
        <taxon>Viridiplantae</taxon>
        <taxon>Streptophyta</taxon>
        <taxon>Embryophyta</taxon>
        <taxon>Tracheophyta</taxon>
        <taxon>Spermatophyta</taxon>
        <taxon>Magnoliopsida</taxon>
        <taxon>eudicotyledons</taxon>
        <taxon>Gunneridae</taxon>
        <taxon>Pentapetalae</taxon>
        <taxon>asterids</taxon>
        <taxon>campanulids</taxon>
        <taxon>Asterales</taxon>
        <taxon>Asteraceae</taxon>
        <taxon>Asteroideae</taxon>
        <taxon>Anthemideae</taxon>
        <taxon>Artemisiinae</taxon>
        <taxon>Artemisia</taxon>
    </lineage>
</organism>
<dbReference type="InterPro" id="IPR001763">
    <property type="entry name" value="Rhodanese-like_dom"/>
</dbReference>
<keyword evidence="8" id="KW-0472">Membrane</keyword>
<gene>
    <name evidence="11" type="ORF">CTI12_AA044560</name>
</gene>
<dbReference type="FunFam" id="3.40.250.10:FF:000044">
    <property type="entry name" value="Rhodanese-like domain-containing protein 4, chloroplastic"/>
    <property type="match status" value="1"/>
</dbReference>
<sequence length="471" mass="50043">METLNANVLKPISVLKQGPKKPINNPIIPHIKLPKNHFKHVKNLVLLSSVSSVFNSAFAKALTYEEALNQSVSSDSSSFAAPDIDISGAIDGIVNFGVENPLVLAAGAAVFAVPVILSQVLGKSSSKAYGVASARVAYEKLGEDGDSQLVDIRGSGEIRSVGSPDIKAFKKKAISVAYNGDDKPGFLKKLGLKFKEPENTTLFILDKFDGSSELVAELVTVNGFKAAYAIKDGAEGPRGWTNSGLPWIEPKKSFAFDFSSLTDAFDGVLGEGSDAVSVIFGIAAATGLSLLAFTEVETILEVLGSAALVQIFTKKLLFAEDREKTLKEVSEFVSSKIRPSDLLDDIKDIGKALLPPITSKALPAPVTATEEAIVEPTNSAPPEVQAPAEIQAPPEVQAKAATPVEPPPQVNEVPKVEAKEEALPKPTRPLSPYPYVSFLYSSLASPKSNVLKRACLLQLPQDISIKHDACT</sequence>
<reference evidence="11 12" key="1">
    <citation type="journal article" date="2018" name="Mol. Plant">
        <title>The genome of Artemisia annua provides insight into the evolution of Asteraceae family and artemisinin biosynthesis.</title>
        <authorList>
            <person name="Shen Q."/>
            <person name="Zhang L."/>
            <person name="Liao Z."/>
            <person name="Wang S."/>
            <person name="Yan T."/>
            <person name="Shi P."/>
            <person name="Liu M."/>
            <person name="Fu X."/>
            <person name="Pan Q."/>
            <person name="Wang Y."/>
            <person name="Lv Z."/>
            <person name="Lu X."/>
            <person name="Zhang F."/>
            <person name="Jiang W."/>
            <person name="Ma Y."/>
            <person name="Chen M."/>
            <person name="Hao X."/>
            <person name="Li L."/>
            <person name="Tang Y."/>
            <person name="Lv G."/>
            <person name="Zhou Y."/>
            <person name="Sun X."/>
            <person name="Brodelius P.E."/>
            <person name="Rose J.K.C."/>
            <person name="Tang K."/>
        </authorList>
    </citation>
    <scope>NUCLEOTIDE SEQUENCE [LARGE SCALE GENOMIC DNA]</scope>
    <source>
        <strain evidence="12">cv. Huhao1</strain>
        <tissue evidence="11">Leaf</tissue>
    </source>
</reference>
<evidence type="ECO:0000256" key="5">
    <source>
        <dbReference type="ARBA" id="ARBA00022692"/>
    </source>
</evidence>
<keyword evidence="7" id="KW-1133">Transmembrane helix</keyword>
<dbReference type="SUPFAM" id="SSF52821">
    <property type="entry name" value="Rhodanese/Cell cycle control phosphatase"/>
    <property type="match status" value="1"/>
</dbReference>
<accession>A0A2U1QDB4</accession>